<keyword evidence="2 5" id="KW-0808">Transferase</keyword>
<dbReference type="PROSITE" id="PS00101">
    <property type="entry name" value="HEXAPEP_TRANSFERASES"/>
    <property type="match status" value="1"/>
</dbReference>
<evidence type="ECO:0000313" key="6">
    <source>
        <dbReference type="Proteomes" id="UP000286063"/>
    </source>
</evidence>
<dbReference type="PANTHER" id="PTHR43300">
    <property type="entry name" value="ACETYLTRANSFERASE"/>
    <property type="match status" value="1"/>
</dbReference>
<protein>
    <submittedName>
        <fullName evidence="5">Acyltransferase</fullName>
    </submittedName>
</protein>
<dbReference type="Gene3D" id="2.160.10.10">
    <property type="entry name" value="Hexapeptide repeat proteins"/>
    <property type="match status" value="1"/>
</dbReference>
<evidence type="ECO:0000256" key="4">
    <source>
        <dbReference type="ARBA" id="ARBA00023315"/>
    </source>
</evidence>
<evidence type="ECO:0000256" key="1">
    <source>
        <dbReference type="ARBA" id="ARBA00007274"/>
    </source>
</evidence>
<dbReference type="InterPro" id="IPR011004">
    <property type="entry name" value="Trimer_LpxA-like_sf"/>
</dbReference>
<dbReference type="InterPro" id="IPR018357">
    <property type="entry name" value="Hexapep_transf_CS"/>
</dbReference>
<accession>A0A413INW8</accession>
<dbReference type="EMBL" id="QSCR01000011">
    <property type="protein sequence ID" value="RGY18594.1"/>
    <property type="molecule type" value="Genomic_DNA"/>
</dbReference>
<name>A0A413INW8_9BACT</name>
<dbReference type="InterPro" id="IPR050179">
    <property type="entry name" value="Trans_hexapeptide_repeat"/>
</dbReference>
<dbReference type="PANTHER" id="PTHR43300:SF11">
    <property type="entry name" value="ACETYLTRANSFERASE RV3034C-RELATED"/>
    <property type="match status" value="1"/>
</dbReference>
<dbReference type="GO" id="GO:0016746">
    <property type="term" value="F:acyltransferase activity"/>
    <property type="evidence" value="ECO:0007669"/>
    <property type="project" value="UniProtKB-KW"/>
</dbReference>
<sequence>MSLISRWKYLFSQHPNLHIIIHRVTVELQVAYLRYLKKVDIGEDCTVHRHAKIDGRNPKGVHIGDRCRIAARAIIFAHDYYGGRDAVDTYIGNQCIIGYASIILPGVRLGDNVIVGAGSVVSRDVPSNCIVAGNPAKIIKINIEIDKHGRITNHGERPQKL</sequence>
<evidence type="ECO:0000256" key="2">
    <source>
        <dbReference type="ARBA" id="ARBA00022679"/>
    </source>
</evidence>
<comment type="similarity">
    <text evidence="1">Belongs to the transferase hexapeptide repeat family.</text>
</comment>
<proteinExistence type="inferred from homology"/>
<evidence type="ECO:0000256" key="3">
    <source>
        <dbReference type="ARBA" id="ARBA00022737"/>
    </source>
</evidence>
<dbReference type="Pfam" id="PF14602">
    <property type="entry name" value="Hexapep_2"/>
    <property type="match status" value="1"/>
</dbReference>
<keyword evidence="3" id="KW-0677">Repeat</keyword>
<dbReference type="OrthoDB" id="9812571at2"/>
<gene>
    <name evidence="5" type="ORF">DXA50_08150</name>
</gene>
<dbReference type="AlphaFoldDB" id="A0A413INW8"/>
<evidence type="ECO:0000313" key="5">
    <source>
        <dbReference type="EMBL" id="RGY18594.1"/>
    </source>
</evidence>
<comment type="caution">
    <text evidence="5">The sequence shown here is derived from an EMBL/GenBank/DDBJ whole genome shotgun (WGS) entry which is preliminary data.</text>
</comment>
<keyword evidence="4 5" id="KW-0012">Acyltransferase</keyword>
<dbReference type="CDD" id="cd04647">
    <property type="entry name" value="LbH_MAT_like"/>
    <property type="match status" value="1"/>
</dbReference>
<dbReference type="Pfam" id="PF00132">
    <property type="entry name" value="Hexapep"/>
    <property type="match status" value="1"/>
</dbReference>
<dbReference type="RefSeq" id="WP_117774960.1">
    <property type="nucleotide sequence ID" value="NZ_CALZYG010000028.1"/>
</dbReference>
<dbReference type="Proteomes" id="UP000286063">
    <property type="component" value="Unassembled WGS sequence"/>
</dbReference>
<organism evidence="5 6">
    <name type="scientific">Butyricimonas virosa</name>
    <dbReference type="NCBI Taxonomy" id="544645"/>
    <lineage>
        <taxon>Bacteria</taxon>
        <taxon>Pseudomonadati</taxon>
        <taxon>Bacteroidota</taxon>
        <taxon>Bacteroidia</taxon>
        <taxon>Bacteroidales</taxon>
        <taxon>Odoribacteraceae</taxon>
        <taxon>Butyricimonas</taxon>
    </lineage>
</organism>
<dbReference type="InterPro" id="IPR001451">
    <property type="entry name" value="Hexapep"/>
</dbReference>
<dbReference type="SUPFAM" id="SSF51161">
    <property type="entry name" value="Trimeric LpxA-like enzymes"/>
    <property type="match status" value="1"/>
</dbReference>
<reference evidence="5 6" key="1">
    <citation type="submission" date="2018-08" db="EMBL/GenBank/DDBJ databases">
        <title>A genome reference for cultivated species of the human gut microbiota.</title>
        <authorList>
            <person name="Zou Y."/>
            <person name="Xue W."/>
            <person name="Luo G."/>
        </authorList>
    </citation>
    <scope>NUCLEOTIDE SEQUENCE [LARGE SCALE GENOMIC DNA]</scope>
    <source>
        <strain evidence="5 6">OF02-7</strain>
    </source>
</reference>